<keyword evidence="3" id="KW-0645">Protease</keyword>
<dbReference type="GeneID" id="40326559"/>
<comment type="similarity">
    <text evidence="1">Belongs to the peptidase M16 family.</text>
</comment>
<dbReference type="AlphaFoldDB" id="A0A3R7M459"/>
<dbReference type="Pfam" id="PF05193">
    <property type="entry name" value="Peptidase_M16_C"/>
    <property type="match status" value="1"/>
</dbReference>
<dbReference type="InterPro" id="IPR011765">
    <property type="entry name" value="Pept_M16_N"/>
</dbReference>
<dbReference type="Pfam" id="PF00675">
    <property type="entry name" value="Peptidase_M16"/>
    <property type="match status" value="1"/>
</dbReference>
<feature type="domain" description="Peptidase M16C associated" evidence="2">
    <location>
        <begin position="494"/>
        <end position="757"/>
    </location>
</feature>
<evidence type="ECO:0000313" key="4">
    <source>
        <dbReference type="Proteomes" id="UP000283634"/>
    </source>
</evidence>
<keyword evidence="3" id="KW-0482">Metalloprotease</keyword>
<name>A0A3R7M459_TRYRA</name>
<dbReference type="Proteomes" id="UP000283634">
    <property type="component" value="Unassembled WGS sequence"/>
</dbReference>
<dbReference type="OMA" id="FPFQVHY"/>
<dbReference type="SUPFAM" id="SSF63411">
    <property type="entry name" value="LuxS/MPP-like metallohydrolase"/>
    <property type="match status" value="4"/>
</dbReference>
<dbReference type="InterPro" id="IPR011249">
    <property type="entry name" value="Metalloenz_LuxS/M16"/>
</dbReference>
<dbReference type="InterPro" id="IPR055130">
    <property type="entry name" value="PreP_C"/>
</dbReference>
<dbReference type="VEuPathDB" id="TriTrypDB:TRSC58_04547"/>
<dbReference type="GO" id="GO:0016485">
    <property type="term" value="P:protein processing"/>
    <property type="evidence" value="ECO:0007669"/>
    <property type="project" value="TreeGrafter"/>
</dbReference>
<dbReference type="OrthoDB" id="10250783at2759"/>
<dbReference type="FunFam" id="3.30.830.10:FF:000057">
    <property type="entry name" value="Pitrilysin-like metalloprotease"/>
    <property type="match status" value="1"/>
</dbReference>
<keyword evidence="3" id="KW-0378">Hydrolase</keyword>
<comment type="caution">
    <text evidence="3">The sequence shown here is derived from an EMBL/GenBank/DDBJ whole genome shotgun (WGS) entry which is preliminary data.</text>
</comment>
<dbReference type="GO" id="GO:0004222">
    <property type="term" value="F:metalloendopeptidase activity"/>
    <property type="evidence" value="ECO:0007669"/>
    <property type="project" value="InterPro"/>
</dbReference>
<dbReference type="EMBL" id="MKGL01000061">
    <property type="protein sequence ID" value="RNF08693.1"/>
    <property type="molecule type" value="Genomic_DNA"/>
</dbReference>
<organism evidence="3 4">
    <name type="scientific">Trypanosoma rangeli</name>
    <dbReference type="NCBI Taxonomy" id="5698"/>
    <lineage>
        <taxon>Eukaryota</taxon>
        <taxon>Discoba</taxon>
        <taxon>Euglenozoa</taxon>
        <taxon>Kinetoplastea</taxon>
        <taxon>Metakinetoplastina</taxon>
        <taxon>Trypanosomatida</taxon>
        <taxon>Trypanosomatidae</taxon>
        <taxon>Trypanosoma</taxon>
        <taxon>Herpetosoma</taxon>
    </lineage>
</organism>
<dbReference type="InterPro" id="IPR001431">
    <property type="entry name" value="Pept_M16_Zn_BS"/>
</dbReference>
<dbReference type="RefSeq" id="XP_029240547.1">
    <property type="nucleotide sequence ID" value="XM_029379625.1"/>
</dbReference>
<dbReference type="Gene3D" id="3.30.830.10">
    <property type="entry name" value="Metalloenzyme, LuxS/M16 peptidase-like"/>
    <property type="match status" value="4"/>
</dbReference>
<reference evidence="3 4" key="1">
    <citation type="journal article" date="2018" name="BMC Genomics">
        <title>Genomic comparison of Trypanosoma conorhini and Trypanosoma rangeli to Trypanosoma cruzi strains of high and low virulence.</title>
        <authorList>
            <person name="Bradwell K.R."/>
            <person name="Koparde V.N."/>
            <person name="Matveyev A.V."/>
            <person name="Serrano M.G."/>
            <person name="Alves J.M."/>
            <person name="Parikh H."/>
            <person name="Huang B."/>
            <person name="Lee V."/>
            <person name="Espinosa-Alvarez O."/>
            <person name="Ortiz P.A."/>
            <person name="Costa-Martins A.G."/>
            <person name="Teixeira M.M."/>
            <person name="Buck G.A."/>
        </authorList>
    </citation>
    <scope>NUCLEOTIDE SEQUENCE [LARGE SCALE GENOMIC DNA]</scope>
    <source>
        <strain evidence="3 4">AM80</strain>
    </source>
</reference>
<evidence type="ECO:0000256" key="1">
    <source>
        <dbReference type="RuleBase" id="RU004447"/>
    </source>
</evidence>
<dbReference type="GO" id="GO:0046872">
    <property type="term" value="F:metal ion binding"/>
    <property type="evidence" value="ECO:0007669"/>
    <property type="project" value="InterPro"/>
</dbReference>
<keyword evidence="4" id="KW-1185">Reference proteome</keyword>
<dbReference type="Pfam" id="PF08367">
    <property type="entry name" value="M16C_assoc"/>
    <property type="match status" value="1"/>
</dbReference>
<accession>A0A3R7M459</accession>
<dbReference type="PANTHER" id="PTHR43016:SF13">
    <property type="entry name" value="PRESEQUENCE PROTEASE, MITOCHONDRIAL"/>
    <property type="match status" value="1"/>
</dbReference>
<evidence type="ECO:0000259" key="2">
    <source>
        <dbReference type="SMART" id="SM01264"/>
    </source>
</evidence>
<proteinExistence type="inferred from homology"/>
<dbReference type="InterPro" id="IPR013578">
    <property type="entry name" value="Peptidase_M16C_assoc"/>
</dbReference>
<dbReference type="InterPro" id="IPR007863">
    <property type="entry name" value="Peptidase_M16_C"/>
</dbReference>
<dbReference type="PANTHER" id="PTHR43016">
    <property type="entry name" value="PRESEQUENCE PROTEASE"/>
    <property type="match status" value="1"/>
</dbReference>
<dbReference type="Pfam" id="PF22516">
    <property type="entry name" value="PreP_C"/>
    <property type="match status" value="1"/>
</dbReference>
<dbReference type="PROSITE" id="PS00143">
    <property type="entry name" value="INSULINASE"/>
    <property type="match status" value="1"/>
</dbReference>
<evidence type="ECO:0000313" key="3">
    <source>
        <dbReference type="EMBL" id="RNF08693.1"/>
    </source>
</evidence>
<sequence length="1032" mass="114664">MLCRRILRCCAAAAAAPVTTGKRPLLSQANTHGFTHKDTRRIDELNLVAYEWRHERTGAVYYHIDADDRNCTFCIGFRTPAENDKGTSHILEHTVLCGSKKYPVRDPFFMMMRRSLSTFMNAMTGADYTLYPFATTNRQDFCNLMDVYLDAVLHPLLRVEDFKQEGHRVEIGAGGEEGAGRRLVYNGVVFNEMRGVVSEPAQHYAHALMRLMLPGTHYEHISGGYPPEVLKLTHEELVAFHRRHYHPSNSITFTYGAQHPEPWMAILDSYFSSFSKGEVITVPTLTLERRFRQMQRISLQGPLNSMGNPQRQKRISVSFGVQQEDNQLEDMVDLSVLDSLLSSGPSSPLYQALVESQIGSRYAPMRGYSFYLSSPFVSYGVEGVDEARPNAEEEVLNAVISTLQKVKKEGFDQRRVQSVIFQEELQQRHRAADYGVSLCTCLCSIGLCRAANNPLDFIDWLPHLRRLGEKQVAPLLPRISKNLLDNPHCALVSVSAKKEYLESLRDTLTCMEEKLNEGVTDARKEEIEAETASWLERVRAPQNGDLLPTLTVRDIPCQSFQEPTPQHAKSGDHASLYTISNSTNGLVYVHGLVPFEASLVSSIREGGATDCLADIPLWHSLLGKLGAGGYSFKELSIATELVCGGFAFSPVLNQSYRQKSAYILGTAFGFYTTKEKLREALELLKITLLEPATSAEDDAVRGRVLSLTKARCSEVIQRLQHYGNRVATTLAISRLTRCGAVKEEWSGLTQSMHASQLLESIQNGDEAAVRHAIVNILSCYEAFARALASNIRHGTLWATCEGEHRNEVETALAAFLRSFPTVTSGAPVSTRLSFPALERSTGVPQIRKTLPIDTSYVGFAVANELDWSHPQQAPLRVACQLLGNEYLHRLIREEGGAYGSTADATLKGEVGGITMSSYRDPAPEQTVRVFQEVASWLGNANNVTQVRVDEAKLRIFASIDAPYAADSYGESYFLHDVLPTQKQAMRDALLSVEPKDVVNVAQYFDVSGNASSAVSVLCPEESVQEPCSHQKK</sequence>
<dbReference type="EC" id="3.4.24.-" evidence="3"/>
<gene>
    <name evidence="3" type="ORF">TraAM80_02626</name>
</gene>
<dbReference type="SMART" id="SM01264">
    <property type="entry name" value="M16C_associated"/>
    <property type="match status" value="1"/>
</dbReference>
<protein>
    <submittedName>
        <fullName evidence="3">Pitrilysin-like metalloprotease</fullName>
        <ecNumber evidence="3">3.4.24.-</ecNumber>
    </submittedName>
</protein>